<keyword evidence="1" id="KW-0812">Transmembrane</keyword>
<protein>
    <submittedName>
        <fullName evidence="2">Uncharacterized protein</fullName>
    </submittedName>
</protein>
<keyword evidence="3" id="KW-1185">Reference proteome</keyword>
<evidence type="ECO:0000256" key="1">
    <source>
        <dbReference type="SAM" id="Phobius"/>
    </source>
</evidence>
<dbReference type="EMBL" id="QUZU01000011">
    <property type="protein sequence ID" value="TFY89610.1"/>
    <property type="molecule type" value="Genomic_DNA"/>
</dbReference>
<reference evidence="2 3" key="1">
    <citation type="journal article" date="2019" name="Syst. Appl. Microbiol.">
        <title>New species of pathogenic Pseudomonas isolated from citrus in Tunisia: Proposal of Pseudomonas kairouanensis sp. nov. and Pseudomonas nabeulensis sp. nov.</title>
        <authorList>
            <person name="Oueslati M."/>
            <person name="Mulet M."/>
            <person name="Gomila M."/>
            <person name="Berge O."/>
            <person name="Hajlaoui M.R."/>
            <person name="Lalucat J."/>
            <person name="Sadfi-Zouaoui N."/>
            <person name="Garcia-Valdes E."/>
        </authorList>
    </citation>
    <scope>NUCLEOTIDE SEQUENCE [LARGE SCALE GENOMIC DNA]</scope>
    <source>
        <strain evidence="2 3">KC12</strain>
    </source>
</reference>
<sequence length="62" mass="7020">MQKSESSNTAEQCLVSPEKKKKWSVVTVFVACFKAVRFFVNLFALVDKYGPKVLAFFGIDLE</sequence>
<name>A0A4Z0AT92_9PSED</name>
<proteinExistence type="predicted"/>
<gene>
    <name evidence="2" type="ORF">DYL59_11840</name>
</gene>
<comment type="caution">
    <text evidence="2">The sequence shown here is derived from an EMBL/GenBank/DDBJ whole genome shotgun (WGS) entry which is preliminary data.</text>
</comment>
<keyword evidence="1" id="KW-1133">Transmembrane helix</keyword>
<feature type="transmembrane region" description="Helical" evidence="1">
    <location>
        <begin position="25"/>
        <end position="46"/>
    </location>
</feature>
<evidence type="ECO:0000313" key="2">
    <source>
        <dbReference type="EMBL" id="TFY89610.1"/>
    </source>
</evidence>
<evidence type="ECO:0000313" key="3">
    <source>
        <dbReference type="Proteomes" id="UP000297391"/>
    </source>
</evidence>
<dbReference type="Proteomes" id="UP000297391">
    <property type="component" value="Unassembled WGS sequence"/>
</dbReference>
<dbReference type="AlphaFoldDB" id="A0A4Z0AT92"/>
<keyword evidence="1" id="KW-0472">Membrane</keyword>
<dbReference type="RefSeq" id="WP_135289337.1">
    <property type="nucleotide sequence ID" value="NZ_QUZU01000011.1"/>
</dbReference>
<accession>A0A4Z0AT92</accession>
<organism evidence="2 3">
    <name type="scientific">Pseudomonas kairouanensis</name>
    <dbReference type="NCBI Taxonomy" id="2293832"/>
    <lineage>
        <taxon>Bacteria</taxon>
        <taxon>Pseudomonadati</taxon>
        <taxon>Pseudomonadota</taxon>
        <taxon>Gammaproteobacteria</taxon>
        <taxon>Pseudomonadales</taxon>
        <taxon>Pseudomonadaceae</taxon>
        <taxon>Pseudomonas</taxon>
    </lineage>
</organism>